<dbReference type="PIRSF" id="PIRSF009449">
    <property type="entry name" value="DNA_primase_large_subunit"/>
    <property type="match status" value="1"/>
</dbReference>
<comment type="cofactor">
    <cofactor evidence="9">
        <name>[4Fe-4S] cluster</name>
        <dbReference type="ChEBI" id="CHEBI:49883"/>
    </cofactor>
    <text evidence="9">Binds 1 [4Fe-4S] cluster.</text>
</comment>
<dbReference type="PANTHER" id="PTHR10537">
    <property type="entry name" value="DNA PRIMASE LARGE SUBUNIT"/>
    <property type="match status" value="1"/>
</dbReference>
<feature type="domain" description="DNA primase large subunit C-terminal" evidence="11">
    <location>
        <begin position="294"/>
        <end position="465"/>
    </location>
</feature>
<evidence type="ECO:0000256" key="9">
    <source>
        <dbReference type="PIRNR" id="PIRNR009449"/>
    </source>
</evidence>
<keyword evidence="7 9" id="KW-0411">Iron-sulfur</keyword>
<dbReference type="GO" id="GO:0051539">
    <property type="term" value="F:4 iron, 4 sulfur cluster binding"/>
    <property type="evidence" value="ECO:0007669"/>
    <property type="project" value="UniProtKB-UniRule"/>
</dbReference>
<evidence type="ECO:0000259" key="11">
    <source>
        <dbReference type="Pfam" id="PF04104"/>
    </source>
</evidence>
<dbReference type="HOGENOM" id="CLU_026253_1_0_1"/>
<dbReference type="EMBL" id="KL198004">
    <property type="protein sequence ID" value="KDQ33227.1"/>
    <property type="molecule type" value="Genomic_DNA"/>
</dbReference>
<dbReference type="InterPro" id="IPR058560">
    <property type="entry name" value="DNA_primase_C"/>
</dbReference>
<keyword evidence="2 9" id="KW-0004">4Fe-4S</keyword>
<feature type="binding site" evidence="10">
    <location>
        <position position="434"/>
    </location>
    <ligand>
        <name>[4Fe-4S] cluster</name>
        <dbReference type="ChEBI" id="CHEBI:49883"/>
    </ligand>
</feature>
<dbReference type="InterPro" id="IPR007238">
    <property type="entry name" value="DNA_primase_lsu_euk/arc"/>
</dbReference>
<organism evidence="12 13">
    <name type="scientific">Pleurotus ostreatus (strain PC15)</name>
    <name type="common">Oyster mushroom</name>
    <dbReference type="NCBI Taxonomy" id="1137138"/>
    <lineage>
        <taxon>Eukaryota</taxon>
        <taxon>Fungi</taxon>
        <taxon>Dikarya</taxon>
        <taxon>Basidiomycota</taxon>
        <taxon>Agaricomycotina</taxon>
        <taxon>Agaricomycetes</taxon>
        <taxon>Agaricomycetidae</taxon>
        <taxon>Agaricales</taxon>
        <taxon>Pleurotineae</taxon>
        <taxon>Pleurotaceae</taxon>
        <taxon>Pleurotus</taxon>
    </lineage>
</organism>
<keyword evidence="5 9" id="KW-0479">Metal-binding</keyword>
<feature type="binding site" evidence="10">
    <location>
        <position position="300"/>
    </location>
    <ligand>
        <name>[4Fe-4S] cluster</name>
        <dbReference type="ChEBI" id="CHEBI:49883"/>
    </ligand>
</feature>
<keyword evidence="4 9" id="KW-0235">DNA replication</keyword>
<dbReference type="Pfam" id="PF04104">
    <property type="entry name" value="DNA_primase_lrg"/>
    <property type="match status" value="1"/>
</dbReference>
<dbReference type="AlphaFoldDB" id="A0A067P9Z4"/>
<keyword evidence="3 9" id="KW-0639">Primosome</keyword>
<comment type="function">
    <text evidence="9">DNA primase is the polymerase that synthesizes small RNA primers for the Okazaki fragments made during discontinuous DNA replication.</text>
</comment>
<reference evidence="13" key="1">
    <citation type="journal article" date="2014" name="Proc. Natl. Acad. Sci. U.S.A.">
        <title>Extensive sampling of basidiomycete genomes demonstrates inadequacy of the white-rot/brown-rot paradigm for wood decay fungi.</title>
        <authorList>
            <person name="Riley R."/>
            <person name="Salamov A.A."/>
            <person name="Brown D.W."/>
            <person name="Nagy L.G."/>
            <person name="Floudas D."/>
            <person name="Held B.W."/>
            <person name="Levasseur A."/>
            <person name="Lombard V."/>
            <person name="Morin E."/>
            <person name="Otillar R."/>
            <person name="Lindquist E.A."/>
            <person name="Sun H."/>
            <person name="LaButti K.M."/>
            <person name="Schmutz J."/>
            <person name="Jabbour D."/>
            <person name="Luo H."/>
            <person name="Baker S.E."/>
            <person name="Pisabarro A.G."/>
            <person name="Walton J.D."/>
            <person name="Blanchette R.A."/>
            <person name="Henrissat B."/>
            <person name="Martin F."/>
            <person name="Cullen D."/>
            <person name="Hibbett D.S."/>
            <person name="Grigoriev I.V."/>
        </authorList>
    </citation>
    <scope>NUCLEOTIDE SEQUENCE [LARGE SCALE GENOMIC DNA]</scope>
    <source>
        <strain evidence="13">PC15</strain>
    </source>
</reference>
<evidence type="ECO:0000256" key="10">
    <source>
        <dbReference type="PIRSR" id="PIRSR009449-1"/>
    </source>
</evidence>
<dbReference type="GO" id="GO:0046872">
    <property type="term" value="F:metal ion binding"/>
    <property type="evidence" value="ECO:0007669"/>
    <property type="project" value="UniProtKB-UniRule"/>
</dbReference>
<dbReference type="STRING" id="1137138.A0A067P9Z4"/>
<protein>
    <recommendedName>
        <fullName evidence="9">DNA primase large subunit</fullName>
    </recommendedName>
</protein>
<evidence type="ECO:0000313" key="12">
    <source>
        <dbReference type="EMBL" id="KDQ33227.1"/>
    </source>
</evidence>
<keyword evidence="8 9" id="KW-0238">DNA-binding</keyword>
<dbReference type="GO" id="GO:0006270">
    <property type="term" value="P:DNA replication initiation"/>
    <property type="evidence" value="ECO:0007669"/>
    <property type="project" value="TreeGrafter"/>
</dbReference>
<evidence type="ECO:0000256" key="1">
    <source>
        <dbReference type="ARBA" id="ARBA00010564"/>
    </source>
</evidence>
<dbReference type="GO" id="GO:0006269">
    <property type="term" value="P:DNA replication, synthesis of primer"/>
    <property type="evidence" value="ECO:0007669"/>
    <property type="project" value="UniProtKB-KW"/>
</dbReference>
<dbReference type="GO" id="GO:0003677">
    <property type="term" value="F:DNA binding"/>
    <property type="evidence" value="ECO:0007669"/>
    <property type="project" value="UniProtKB-UniRule"/>
</dbReference>
<name>A0A067P9Z4_PLEO1</name>
<dbReference type="VEuPathDB" id="FungiDB:PLEOSDRAFT_1099200"/>
<comment type="similarity">
    <text evidence="1 9">Belongs to the eukaryotic-type primase large subunit family.</text>
</comment>
<dbReference type="Pfam" id="PF26466">
    <property type="entry name" value="DNA_primase_lrg_N"/>
    <property type="match status" value="1"/>
</dbReference>
<evidence type="ECO:0000256" key="5">
    <source>
        <dbReference type="ARBA" id="ARBA00022723"/>
    </source>
</evidence>
<dbReference type="OrthoDB" id="421393at2759"/>
<proteinExistence type="inferred from homology"/>
<evidence type="ECO:0000256" key="6">
    <source>
        <dbReference type="ARBA" id="ARBA00023004"/>
    </source>
</evidence>
<keyword evidence="6 9" id="KW-0408">Iron</keyword>
<gene>
    <name evidence="12" type="ORF">PLEOSDRAFT_1099200</name>
</gene>
<evidence type="ECO:0000256" key="4">
    <source>
        <dbReference type="ARBA" id="ARBA00022705"/>
    </source>
</evidence>
<dbReference type="PANTHER" id="PTHR10537:SF3">
    <property type="entry name" value="DNA PRIMASE LARGE SUBUNIT"/>
    <property type="match status" value="1"/>
</dbReference>
<dbReference type="InterPro" id="IPR016558">
    <property type="entry name" value="DNA_primase_lsu_euk"/>
</dbReference>
<evidence type="ECO:0000256" key="7">
    <source>
        <dbReference type="ARBA" id="ARBA00023014"/>
    </source>
</evidence>
<dbReference type="GO" id="GO:0005658">
    <property type="term" value="C:alpha DNA polymerase:primase complex"/>
    <property type="evidence" value="ECO:0007669"/>
    <property type="project" value="UniProtKB-ARBA"/>
</dbReference>
<evidence type="ECO:0000256" key="3">
    <source>
        <dbReference type="ARBA" id="ARBA00022515"/>
    </source>
</evidence>
<dbReference type="CDD" id="cd07322">
    <property type="entry name" value="PriL_PriS_Eukaryotic"/>
    <property type="match status" value="1"/>
</dbReference>
<dbReference type="Proteomes" id="UP000027073">
    <property type="component" value="Unassembled WGS sequence"/>
</dbReference>
<feature type="binding site" evidence="10">
    <location>
        <position position="378"/>
    </location>
    <ligand>
        <name>[4Fe-4S] cluster</name>
        <dbReference type="ChEBI" id="CHEBI:49883"/>
    </ligand>
</feature>
<dbReference type="InParanoid" id="A0A067P9Z4"/>
<evidence type="ECO:0000256" key="2">
    <source>
        <dbReference type="ARBA" id="ARBA00022485"/>
    </source>
</evidence>
<dbReference type="Gene3D" id="1.20.930.80">
    <property type="match status" value="1"/>
</dbReference>
<dbReference type="FunCoup" id="A0A067P9Z4">
    <property type="interactions" value="412"/>
</dbReference>
<sequence>MLKARTVRKPTNVEEKSSFDENTLGLEYPHRLNFYDRPPAFDVTLEEFETATLDRLRVLAEIESSAVRGRSWEETKSVTGEHCNKYLPLHSSTAKYIDRDAERRKDILGHFVLRLAFSRSDELRQRFLKAELTLFKVRYDDSDMAEREAFSESRNFNWVKVDDEEKKAIRSQLFSVYSGPKATREALFKQETYLKVRWTRVPDLVSHRKVFLKGGWAYVPSREQSSIIFQEFESHLEQALLLTAKSLPRLDEDTRLDPILTNLSKGFLAGVASGWNDDQTDKDHITADMIDSLSKHFPLCMQHLHFKLTKDRHLPHFGRLQYGLFLKVLGLPIDEAIAFWRRSFSKITDDEFNKKYKYNIRHSYGLEGRKANYSALSCSQILIPSNKDSNWVCPYKHFAHENLSTALAARYQLAGTDLSEVMATVKAGHPHVACTRVFEITHAGQGIKKGEGIGGGESVTHPNQYAAVSIELEKASSGTKTEAMVMD</sequence>
<evidence type="ECO:0000256" key="8">
    <source>
        <dbReference type="ARBA" id="ARBA00023125"/>
    </source>
</evidence>
<feature type="binding site" evidence="10">
    <location>
        <position position="393"/>
    </location>
    <ligand>
        <name>[4Fe-4S] cluster</name>
        <dbReference type="ChEBI" id="CHEBI:49883"/>
    </ligand>
</feature>
<evidence type="ECO:0000313" key="13">
    <source>
        <dbReference type="Proteomes" id="UP000027073"/>
    </source>
</evidence>
<accession>A0A067P9Z4</accession>